<dbReference type="EC" id="3.4.23.36" evidence="9"/>
<keyword evidence="4 9" id="KW-0812">Transmembrane</keyword>
<evidence type="ECO:0000313" key="13">
    <source>
        <dbReference type="EMBL" id="RRJ86328.1"/>
    </source>
</evidence>
<feature type="compositionally biased region" description="Polar residues" evidence="12">
    <location>
        <begin position="181"/>
        <end position="190"/>
    </location>
</feature>
<dbReference type="UniPathway" id="UPA00665"/>
<keyword evidence="8 9" id="KW-0472">Membrane</keyword>
<proteinExistence type="inferred from homology"/>
<keyword evidence="2 9" id="KW-1003">Cell membrane</keyword>
<comment type="subcellular location">
    <subcellularLocation>
        <location evidence="9">Cell membrane</location>
        <topology evidence="9">Multi-pass membrane protein</topology>
    </subcellularLocation>
</comment>
<keyword evidence="3 9" id="KW-0645">Protease</keyword>
<dbReference type="Pfam" id="PF01252">
    <property type="entry name" value="Peptidase_A8"/>
    <property type="match status" value="1"/>
</dbReference>
<comment type="catalytic activity">
    <reaction evidence="9 10">
        <text>Release of signal peptides from bacterial membrane prolipoproteins. Hydrolyzes -Xaa-Yaa-Zaa-|-(S,diacylglyceryl)Cys-, in which Xaa is hydrophobic (preferably Leu), and Yaa (Ala or Ser) and Zaa (Gly or Ala) have small, neutral side chains.</text>
        <dbReference type="EC" id="3.4.23.36"/>
    </reaction>
</comment>
<dbReference type="AlphaFoldDB" id="A0A3P3VWC9"/>
<evidence type="ECO:0000256" key="11">
    <source>
        <dbReference type="RuleBase" id="RU004181"/>
    </source>
</evidence>
<dbReference type="GO" id="GO:0004190">
    <property type="term" value="F:aspartic-type endopeptidase activity"/>
    <property type="evidence" value="ECO:0007669"/>
    <property type="project" value="UniProtKB-UniRule"/>
</dbReference>
<dbReference type="PRINTS" id="PR00781">
    <property type="entry name" value="LIPOSIGPTASE"/>
</dbReference>
<dbReference type="EMBL" id="RQVS01000010">
    <property type="protein sequence ID" value="RRJ86328.1"/>
    <property type="molecule type" value="Genomic_DNA"/>
</dbReference>
<dbReference type="GO" id="GO:0005886">
    <property type="term" value="C:plasma membrane"/>
    <property type="evidence" value="ECO:0007669"/>
    <property type="project" value="UniProtKB-SubCell"/>
</dbReference>
<feature type="region of interest" description="Disordered" evidence="12">
    <location>
        <begin position="179"/>
        <end position="200"/>
    </location>
</feature>
<feature type="transmembrane region" description="Helical" evidence="9">
    <location>
        <begin position="82"/>
        <end position="100"/>
    </location>
</feature>
<dbReference type="GO" id="GO:0006508">
    <property type="term" value="P:proteolysis"/>
    <property type="evidence" value="ECO:0007669"/>
    <property type="project" value="UniProtKB-KW"/>
</dbReference>
<feature type="transmembrane region" description="Helical" evidence="9">
    <location>
        <begin position="49"/>
        <end position="75"/>
    </location>
</feature>
<feature type="active site" evidence="9">
    <location>
        <position position="116"/>
    </location>
</feature>
<feature type="active site" evidence="9">
    <location>
        <position position="132"/>
    </location>
</feature>
<dbReference type="Proteomes" id="UP000274391">
    <property type="component" value="Unassembled WGS sequence"/>
</dbReference>
<comment type="caution">
    <text evidence="9">Lacks conserved residue(s) required for the propagation of feature annotation.</text>
</comment>
<protein>
    <recommendedName>
        <fullName evidence="9">Lipoprotein signal peptidase</fullName>
        <ecNumber evidence="9">3.4.23.36</ecNumber>
    </recommendedName>
    <alternativeName>
        <fullName evidence="9">Prolipoprotein signal peptidase</fullName>
    </alternativeName>
    <alternativeName>
        <fullName evidence="9">Signal peptidase II</fullName>
        <shortName evidence="9">SPase II</shortName>
    </alternativeName>
</protein>
<evidence type="ECO:0000256" key="8">
    <source>
        <dbReference type="ARBA" id="ARBA00023136"/>
    </source>
</evidence>
<dbReference type="PANTHER" id="PTHR33695">
    <property type="entry name" value="LIPOPROTEIN SIGNAL PEPTIDASE"/>
    <property type="match status" value="1"/>
</dbReference>
<keyword evidence="14" id="KW-1185">Reference proteome</keyword>
<keyword evidence="7 9" id="KW-1133">Transmembrane helix</keyword>
<keyword evidence="6 9" id="KW-0378">Hydrolase</keyword>
<evidence type="ECO:0000256" key="10">
    <source>
        <dbReference type="RuleBase" id="RU000594"/>
    </source>
</evidence>
<comment type="pathway">
    <text evidence="9">Protein modification; lipoprotein biosynthesis (signal peptide cleavage).</text>
</comment>
<dbReference type="InterPro" id="IPR001872">
    <property type="entry name" value="Peptidase_A8"/>
</dbReference>
<accession>A0A3P3VWC9</accession>
<comment type="function">
    <text evidence="9 10">This protein specifically catalyzes the removal of signal peptides from prolipoproteins.</text>
</comment>
<evidence type="ECO:0000256" key="1">
    <source>
        <dbReference type="ARBA" id="ARBA00006139"/>
    </source>
</evidence>
<dbReference type="PROSITE" id="PS00855">
    <property type="entry name" value="SPASE_II"/>
    <property type="match status" value="1"/>
</dbReference>
<comment type="similarity">
    <text evidence="1 9 11">Belongs to the peptidase A8 family.</text>
</comment>
<evidence type="ECO:0000256" key="4">
    <source>
        <dbReference type="ARBA" id="ARBA00022692"/>
    </source>
</evidence>
<reference evidence="13 14" key="1">
    <citation type="submission" date="2018-11" db="EMBL/GenBank/DDBJ databases">
        <title>YIM 102482-1 draft genome.</title>
        <authorList>
            <person name="Li G."/>
            <person name="Jiang Y."/>
        </authorList>
    </citation>
    <scope>NUCLEOTIDE SEQUENCE [LARGE SCALE GENOMIC DNA]</scope>
    <source>
        <strain evidence="13 14">YIM 102482-1</strain>
    </source>
</reference>
<gene>
    <name evidence="9 13" type="primary">lspA</name>
    <name evidence="13" type="ORF">EG850_09260</name>
</gene>
<evidence type="ECO:0000256" key="12">
    <source>
        <dbReference type="SAM" id="MobiDB-lite"/>
    </source>
</evidence>
<evidence type="ECO:0000256" key="3">
    <source>
        <dbReference type="ARBA" id="ARBA00022670"/>
    </source>
</evidence>
<evidence type="ECO:0000256" key="5">
    <source>
        <dbReference type="ARBA" id="ARBA00022750"/>
    </source>
</evidence>
<feature type="transmembrane region" description="Helical" evidence="9">
    <location>
        <begin position="126"/>
        <end position="148"/>
    </location>
</feature>
<evidence type="ECO:0000256" key="2">
    <source>
        <dbReference type="ARBA" id="ARBA00022475"/>
    </source>
</evidence>
<evidence type="ECO:0000256" key="6">
    <source>
        <dbReference type="ARBA" id="ARBA00022801"/>
    </source>
</evidence>
<dbReference type="PANTHER" id="PTHR33695:SF1">
    <property type="entry name" value="LIPOPROTEIN SIGNAL PEPTIDASE"/>
    <property type="match status" value="1"/>
</dbReference>
<evidence type="ECO:0000313" key="14">
    <source>
        <dbReference type="Proteomes" id="UP000274391"/>
    </source>
</evidence>
<dbReference type="HAMAP" id="MF_00161">
    <property type="entry name" value="LspA"/>
    <property type="match status" value="1"/>
</dbReference>
<sequence length="200" mass="21672">MALLASVAVGVFALDQAIKQLVVTTMVEGERIEVLGGLLQWHFVRNPGAAFSMASGMTWVFSIVAAVVVVVILVVSRRIRSTWWAAVLGAVLGGTLGNLFDRLFREPSFGEGHVVDFISTPWLMPAIYNIADIAIVGGMAAFVLITLLDIRLDGTRGRKDAPRELVADETETGEIRIVTDGSKTYVTESTEANDEPERQP</sequence>
<evidence type="ECO:0000256" key="9">
    <source>
        <dbReference type="HAMAP-Rule" id="MF_00161"/>
    </source>
</evidence>
<dbReference type="OrthoDB" id="4308908at2"/>
<name>A0A3P3VWC9_9MICO</name>
<organism evidence="13 14">
    <name type="scientific">Gulosibacter macacae</name>
    <dbReference type="NCBI Taxonomy" id="2488791"/>
    <lineage>
        <taxon>Bacteria</taxon>
        <taxon>Bacillati</taxon>
        <taxon>Actinomycetota</taxon>
        <taxon>Actinomycetes</taxon>
        <taxon>Micrococcales</taxon>
        <taxon>Microbacteriaceae</taxon>
        <taxon>Gulosibacter</taxon>
    </lineage>
</organism>
<dbReference type="NCBIfam" id="TIGR00077">
    <property type="entry name" value="lspA"/>
    <property type="match status" value="1"/>
</dbReference>
<evidence type="ECO:0000256" key="7">
    <source>
        <dbReference type="ARBA" id="ARBA00022989"/>
    </source>
</evidence>
<keyword evidence="5 9" id="KW-0064">Aspartyl protease</keyword>
<comment type="caution">
    <text evidence="13">The sequence shown here is derived from an EMBL/GenBank/DDBJ whole genome shotgun (WGS) entry which is preliminary data.</text>
</comment>